<accession>A0ABU9L5V5</accession>
<evidence type="ECO:0000259" key="2">
    <source>
        <dbReference type="Pfam" id="PF09834"/>
    </source>
</evidence>
<comment type="caution">
    <text evidence="3">The sequence shown here is derived from an EMBL/GenBank/DDBJ whole genome shotgun (WGS) entry which is preliminary data.</text>
</comment>
<dbReference type="EMBL" id="JBCDNA010000002">
    <property type="protein sequence ID" value="MEL4456565.1"/>
    <property type="molecule type" value="Genomic_DNA"/>
</dbReference>
<reference evidence="3 4" key="1">
    <citation type="submission" date="2024-04" db="EMBL/GenBank/DDBJ databases">
        <title>whole genome sequencing of Lutimonas vermicola strain IMCC1616.</title>
        <authorList>
            <person name="Bae S.S."/>
        </authorList>
    </citation>
    <scope>NUCLEOTIDE SEQUENCE [LARGE SCALE GENOMIC DNA]</scope>
    <source>
        <strain evidence="3 4">IMCC1616</strain>
    </source>
</reference>
<keyword evidence="4" id="KW-1185">Reference proteome</keyword>
<protein>
    <submittedName>
        <fullName evidence="3">DUF2061 domain-containing protein</fullName>
    </submittedName>
</protein>
<organism evidence="3 4">
    <name type="scientific">Lutimonas vermicola</name>
    <dbReference type="NCBI Taxonomy" id="414288"/>
    <lineage>
        <taxon>Bacteria</taxon>
        <taxon>Pseudomonadati</taxon>
        <taxon>Bacteroidota</taxon>
        <taxon>Flavobacteriia</taxon>
        <taxon>Flavobacteriales</taxon>
        <taxon>Flavobacteriaceae</taxon>
        <taxon>Lutimonas</taxon>
    </lineage>
</organism>
<dbReference type="Pfam" id="PF09834">
    <property type="entry name" value="DUF2061"/>
    <property type="match status" value="1"/>
</dbReference>
<keyword evidence="1" id="KW-0472">Membrane</keyword>
<feature type="transmembrane region" description="Helical" evidence="1">
    <location>
        <begin position="49"/>
        <end position="67"/>
    </location>
</feature>
<dbReference type="InterPro" id="IPR018638">
    <property type="entry name" value="DUF2061_membrane"/>
</dbReference>
<name>A0ABU9L5V5_9FLAO</name>
<dbReference type="RefSeq" id="WP_342160712.1">
    <property type="nucleotide sequence ID" value="NZ_JBCDNA010000002.1"/>
</dbReference>
<keyword evidence="1" id="KW-0812">Transmembrane</keyword>
<dbReference type="Proteomes" id="UP001474120">
    <property type="component" value="Unassembled WGS sequence"/>
</dbReference>
<sequence>MVLFQTKSKDHYKRGETKRRSIVKAITWRTLGTLDTIVIAFVLTGEIKTAVSIGGIEIFTKMFLYFFHERIWNMIKWGKRGI</sequence>
<feature type="transmembrane region" description="Helical" evidence="1">
    <location>
        <begin position="21"/>
        <end position="43"/>
    </location>
</feature>
<proteinExistence type="predicted"/>
<keyword evidence="1" id="KW-1133">Transmembrane helix</keyword>
<gene>
    <name evidence="3" type="ORF">AABB81_11705</name>
</gene>
<evidence type="ECO:0000256" key="1">
    <source>
        <dbReference type="SAM" id="Phobius"/>
    </source>
</evidence>
<evidence type="ECO:0000313" key="4">
    <source>
        <dbReference type="Proteomes" id="UP001474120"/>
    </source>
</evidence>
<evidence type="ECO:0000313" key="3">
    <source>
        <dbReference type="EMBL" id="MEL4456565.1"/>
    </source>
</evidence>
<feature type="domain" description="DUF2061" evidence="2">
    <location>
        <begin position="22"/>
        <end position="73"/>
    </location>
</feature>